<name>A0A1D9PD09_9FLAO</name>
<dbReference type="Proteomes" id="UP000178198">
    <property type="component" value="Chromosome"/>
</dbReference>
<dbReference type="KEGG" id="fcm:BIW12_14205"/>
<organism evidence="1 2">
    <name type="scientific">Flavobacterium commune</name>
    <dbReference type="NCBI Taxonomy" id="1306519"/>
    <lineage>
        <taxon>Bacteria</taxon>
        <taxon>Pseudomonadati</taxon>
        <taxon>Bacteroidota</taxon>
        <taxon>Flavobacteriia</taxon>
        <taxon>Flavobacteriales</taxon>
        <taxon>Flavobacteriaceae</taxon>
        <taxon>Flavobacterium</taxon>
    </lineage>
</organism>
<proteinExistence type="predicted"/>
<evidence type="ECO:0000313" key="2">
    <source>
        <dbReference type="Proteomes" id="UP000178198"/>
    </source>
</evidence>
<reference evidence="1 2" key="1">
    <citation type="submission" date="2016-10" db="EMBL/GenBank/DDBJ databases">
        <title>Complete Genome Sequence of Flavobacterium sp. PK15.</title>
        <authorList>
            <person name="Ekwe A."/>
            <person name="Kim S.B."/>
        </authorList>
    </citation>
    <scope>NUCLEOTIDE SEQUENCE [LARGE SCALE GENOMIC DNA]</scope>
    <source>
        <strain evidence="1 2">PK15</strain>
    </source>
</reference>
<sequence>MKNLLFSCAIVAMSFVSCDNDDTPMSNPELTMVTSSNTSGKVTYVDLLEPTAMVKSFTISSLDAEGISYNPKSDTLIVASRTNNRLEAYSGVKAAAISGSTSLTLSLNGSNLDFTNARETAVSGNKIIVAQDESVSNGLVNKLLVYQKTSSGFTLLNSYTVNFKLWGIHMEGNDLYAVVDLTGDIVQFKNFMSNASGAITATKRVTIEGLVRTHGITYSAKDNLMVLTDVGAAASDSDGGLIFIKNFMSVFAATANMGTINMSNQIRIYGPNSQLGNPVDVGYDYVTNTTYVAERLNGGGKVLSFAKATVSADATPLTVRSEAGVTSIFVIRK</sequence>
<dbReference type="AlphaFoldDB" id="A0A1D9PD09"/>
<dbReference type="OrthoDB" id="834772at2"/>
<evidence type="ECO:0000313" key="1">
    <source>
        <dbReference type="EMBL" id="APA00481.1"/>
    </source>
</evidence>
<accession>A0A1D9PD09</accession>
<dbReference type="SUPFAM" id="SSF63825">
    <property type="entry name" value="YWTD domain"/>
    <property type="match status" value="1"/>
</dbReference>
<protein>
    <recommendedName>
        <fullName evidence="3">DUF4394 domain-containing protein</fullName>
    </recommendedName>
</protein>
<dbReference type="PROSITE" id="PS51257">
    <property type="entry name" value="PROKAR_LIPOPROTEIN"/>
    <property type="match status" value="1"/>
</dbReference>
<gene>
    <name evidence="1" type="ORF">BIW12_14205</name>
</gene>
<dbReference type="EMBL" id="CP017774">
    <property type="protein sequence ID" value="APA00481.1"/>
    <property type="molecule type" value="Genomic_DNA"/>
</dbReference>
<dbReference type="STRING" id="1306519.BIW12_14205"/>
<evidence type="ECO:0008006" key="3">
    <source>
        <dbReference type="Google" id="ProtNLM"/>
    </source>
</evidence>
<dbReference type="RefSeq" id="WP_071185718.1">
    <property type="nucleotide sequence ID" value="NZ_CP017774.1"/>
</dbReference>
<keyword evidence="2" id="KW-1185">Reference proteome</keyword>